<feature type="region of interest" description="Disordered" evidence="2">
    <location>
        <begin position="166"/>
        <end position="187"/>
    </location>
</feature>
<keyword evidence="1" id="KW-0539">Nucleus</keyword>
<comment type="caution">
    <text evidence="4">The sequence shown here is derived from an EMBL/GenBank/DDBJ whole genome shotgun (WGS) entry which is preliminary data.</text>
</comment>
<dbReference type="PROSITE" id="PS00463">
    <property type="entry name" value="ZN2_CY6_FUNGAL_1"/>
    <property type="match status" value="1"/>
</dbReference>
<feature type="region of interest" description="Disordered" evidence="2">
    <location>
        <begin position="262"/>
        <end position="306"/>
    </location>
</feature>
<gene>
    <name evidence="4" type="ORF">Cpir12675_001731</name>
</gene>
<evidence type="ECO:0000256" key="2">
    <source>
        <dbReference type="SAM" id="MobiDB-lite"/>
    </source>
</evidence>
<feature type="region of interest" description="Disordered" evidence="2">
    <location>
        <begin position="236"/>
        <end position="255"/>
    </location>
</feature>
<dbReference type="InterPro" id="IPR001138">
    <property type="entry name" value="Zn2Cys6_DnaBD"/>
</dbReference>
<evidence type="ECO:0000313" key="5">
    <source>
        <dbReference type="Proteomes" id="UP001583280"/>
    </source>
</evidence>
<dbReference type="SMART" id="SM00066">
    <property type="entry name" value="GAL4"/>
    <property type="match status" value="1"/>
</dbReference>
<dbReference type="PANTHER" id="PTHR37534">
    <property type="entry name" value="TRANSCRIPTIONAL ACTIVATOR PROTEIN UGA3"/>
    <property type="match status" value="1"/>
</dbReference>
<dbReference type="Proteomes" id="UP001583280">
    <property type="component" value="Unassembled WGS sequence"/>
</dbReference>
<name>A0ABR3ZDK7_9PEZI</name>
<protein>
    <recommendedName>
        <fullName evidence="3">Zn(2)-C6 fungal-type domain-containing protein</fullName>
    </recommendedName>
</protein>
<accession>A0ABR3ZDK7</accession>
<reference evidence="4 5" key="1">
    <citation type="journal article" date="2024" name="IMA Fungus">
        <title>IMA Genome - F19 : A genome assembly and annotation guide to empower mycologists, including annotated draft genome sequences of Ceratocystis pirilliformis, Diaporthe australafricana, Fusarium ophioides, Paecilomyces lecythidis, and Sporothrix stenoceras.</title>
        <authorList>
            <person name="Aylward J."/>
            <person name="Wilson A.M."/>
            <person name="Visagie C.M."/>
            <person name="Spraker J."/>
            <person name="Barnes I."/>
            <person name="Buitendag C."/>
            <person name="Ceriani C."/>
            <person name="Del Mar Angel L."/>
            <person name="du Plessis D."/>
            <person name="Fuchs T."/>
            <person name="Gasser K."/>
            <person name="Kramer D."/>
            <person name="Li W."/>
            <person name="Munsamy K."/>
            <person name="Piso A."/>
            <person name="Price J.L."/>
            <person name="Sonnekus B."/>
            <person name="Thomas C."/>
            <person name="van der Nest A."/>
            <person name="van Dijk A."/>
            <person name="van Heerden A."/>
            <person name="van Vuuren N."/>
            <person name="Yilmaz N."/>
            <person name="Duong T.A."/>
            <person name="van der Merwe N.A."/>
            <person name="Wingfield M.J."/>
            <person name="Wingfield B.D."/>
        </authorList>
    </citation>
    <scope>NUCLEOTIDE SEQUENCE [LARGE SCALE GENOMIC DNA]</scope>
    <source>
        <strain evidence="4 5">CMW 12675</strain>
    </source>
</reference>
<evidence type="ECO:0000256" key="1">
    <source>
        <dbReference type="ARBA" id="ARBA00023242"/>
    </source>
</evidence>
<dbReference type="SUPFAM" id="SSF57701">
    <property type="entry name" value="Zn2/Cys6 DNA-binding domain"/>
    <property type="match status" value="1"/>
</dbReference>
<keyword evidence="5" id="KW-1185">Reference proteome</keyword>
<proteinExistence type="predicted"/>
<feature type="compositionally biased region" description="Low complexity" evidence="2">
    <location>
        <begin position="281"/>
        <end position="299"/>
    </location>
</feature>
<organism evidence="4 5">
    <name type="scientific">Ceratocystis pirilliformis</name>
    <dbReference type="NCBI Taxonomy" id="259994"/>
    <lineage>
        <taxon>Eukaryota</taxon>
        <taxon>Fungi</taxon>
        <taxon>Dikarya</taxon>
        <taxon>Ascomycota</taxon>
        <taxon>Pezizomycotina</taxon>
        <taxon>Sordariomycetes</taxon>
        <taxon>Hypocreomycetidae</taxon>
        <taxon>Microascales</taxon>
        <taxon>Ceratocystidaceae</taxon>
        <taxon>Ceratocystis</taxon>
    </lineage>
</organism>
<sequence>MDDKYLHFLTFMSGGQDVPLNFYSPDSNTDHDINLNFDAGGPASTRPPPAHSSGSSQQSSYVACSTGPVATASLASSSDGASAVVTPISSSAAFAPTPEIHTHYNGGETTVFSVVDGQNWRRRSSGADHVKHRRTRSGCYTCRTRRVKCDEGRPICERCRKGKRGCKYPDPDDKPRKGAKAAKPKGREDFRLPLIKATEYAHFLPSYHPLASQKNGYIADKGVTKLETIPDLDDPEESLITCAQPPAPSAQHELSADVAQNRTTNAGSSPDSSTETSRKFSASISPTDSTAASSAAEADGPPTRSLVSKTYSHLSSDMKDCLDWYHENISHYHYCILSDSHEFFSVTLPRLALLDETLLYALVGFSVYLRSLTNPNSGIKDFLVYFNRSISTLISHLKAREETSIVRLISVLQLATLEEYLGDWISVMGHQMAARHHILLLYNSGNFMETPIGRILLAWYSRFDCCVGIIGRFETALPNDWFINFAEVMATWIAASPPDTQLFIEEGASNLRLCSHEIAKLNYNATNNRITMEGYGAEHTRILSMITSSFNTLVGRFDDPEYLIDFSQISYDVSPYQIVDLTDPKFKLYKGPFFASNVLRAEFHSIFMMLNFQQAMLDKKGSAYLECQRHAYAICAIFEGIYRYPDAPKGALLPVQACLGLAALFFPQDSRHRSWLREMFALVETTGYIQSKSARKGMTKVFNDETIAQWWYPDEQGFTKILRRVRSYTDERNLHAQKWQEELRDMNHIFSKLTIDAE</sequence>
<dbReference type="PANTHER" id="PTHR37534:SF10">
    <property type="entry name" value="ZN(II)2CYS6 TRANSCRIPTION FACTOR (EUROFUNG)"/>
    <property type="match status" value="1"/>
</dbReference>
<dbReference type="InterPro" id="IPR036864">
    <property type="entry name" value="Zn2-C6_fun-type_DNA-bd_sf"/>
</dbReference>
<evidence type="ECO:0000259" key="3">
    <source>
        <dbReference type="PROSITE" id="PS50048"/>
    </source>
</evidence>
<dbReference type="PROSITE" id="PS50048">
    <property type="entry name" value="ZN2_CY6_FUNGAL_2"/>
    <property type="match status" value="1"/>
</dbReference>
<dbReference type="EMBL" id="JAWDJO010000029">
    <property type="protein sequence ID" value="KAL1898728.1"/>
    <property type="molecule type" value="Genomic_DNA"/>
</dbReference>
<feature type="compositionally biased region" description="Polar residues" evidence="2">
    <location>
        <begin position="262"/>
        <end position="275"/>
    </location>
</feature>
<dbReference type="Gene3D" id="4.10.240.10">
    <property type="entry name" value="Zn(2)-C6 fungal-type DNA-binding domain"/>
    <property type="match status" value="1"/>
</dbReference>
<feature type="region of interest" description="Disordered" evidence="2">
    <location>
        <begin position="36"/>
        <end position="61"/>
    </location>
</feature>
<feature type="domain" description="Zn(2)-C6 fungal-type" evidence="3">
    <location>
        <begin position="138"/>
        <end position="168"/>
    </location>
</feature>
<feature type="compositionally biased region" description="Basic and acidic residues" evidence="2">
    <location>
        <begin position="167"/>
        <end position="176"/>
    </location>
</feature>
<evidence type="ECO:0000313" key="4">
    <source>
        <dbReference type="EMBL" id="KAL1898728.1"/>
    </source>
</evidence>
<dbReference type="Pfam" id="PF00172">
    <property type="entry name" value="Zn_clus"/>
    <property type="match status" value="1"/>
</dbReference>
<dbReference type="CDD" id="cd00067">
    <property type="entry name" value="GAL4"/>
    <property type="match status" value="1"/>
</dbReference>